<dbReference type="GO" id="GO:0006415">
    <property type="term" value="P:translational termination"/>
    <property type="evidence" value="ECO:0007669"/>
    <property type="project" value="UniProtKB-UniRule"/>
</dbReference>
<comment type="similarity">
    <text evidence="2 5">Belongs to the RRF family.</text>
</comment>
<comment type="caution">
    <text evidence="7">The sequence shown here is derived from an EMBL/GenBank/DDBJ whole genome shotgun (WGS) entry which is preliminary data.</text>
</comment>
<dbReference type="CDD" id="cd00520">
    <property type="entry name" value="RRF"/>
    <property type="match status" value="1"/>
</dbReference>
<evidence type="ECO:0000256" key="3">
    <source>
        <dbReference type="ARBA" id="ARBA00022490"/>
    </source>
</evidence>
<dbReference type="Proteomes" id="UP000320813">
    <property type="component" value="Unassembled WGS sequence"/>
</dbReference>
<keyword evidence="3 5" id="KW-0963">Cytoplasm</keyword>
<evidence type="ECO:0000259" key="6">
    <source>
        <dbReference type="Pfam" id="PF01765"/>
    </source>
</evidence>
<dbReference type="PANTHER" id="PTHR20982:SF3">
    <property type="entry name" value="MITOCHONDRIAL RIBOSOME RECYCLING FACTOR PSEUDO 1"/>
    <property type="match status" value="1"/>
</dbReference>
<evidence type="ECO:0000313" key="7">
    <source>
        <dbReference type="EMBL" id="RZD14378.1"/>
    </source>
</evidence>
<proteinExistence type="inferred from homology"/>
<gene>
    <name evidence="5" type="primary">frr</name>
    <name evidence="7" type="ORF">EVJ47_06860</name>
</gene>
<dbReference type="PANTHER" id="PTHR20982">
    <property type="entry name" value="RIBOSOME RECYCLING FACTOR"/>
    <property type="match status" value="1"/>
</dbReference>
<dbReference type="Pfam" id="PF01765">
    <property type="entry name" value="RRF"/>
    <property type="match status" value="1"/>
</dbReference>
<dbReference type="InterPro" id="IPR023584">
    <property type="entry name" value="Ribosome_recyc_fac_dom"/>
</dbReference>
<evidence type="ECO:0000256" key="2">
    <source>
        <dbReference type="ARBA" id="ARBA00005912"/>
    </source>
</evidence>
<dbReference type="FunFam" id="1.10.132.20:FF:000001">
    <property type="entry name" value="Ribosome-recycling factor"/>
    <property type="match status" value="1"/>
</dbReference>
<dbReference type="Gene3D" id="1.10.132.20">
    <property type="entry name" value="Ribosome-recycling factor"/>
    <property type="match status" value="1"/>
</dbReference>
<dbReference type="FunFam" id="3.30.1360.40:FF:000001">
    <property type="entry name" value="Ribosome-recycling factor"/>
    <property type="match status" value="1"/>
</dbReference>
<dbReference type="HAMAP" id="MF_00040">
    <property type="entry name" value="RRF"/>
    <property type="match status" value="1"/>
</dbReference>
<accession>A0A519BAZ2</accession>
<dbReference type="GO" id="GO:0043023">
    <property type="term" value="F:ribosomal large subunit binding"/>
    <property type="evidence" value="ECO:0007669"/>
    <property type="project" value="TreeGrafter"/>
</dbReference>
<evidence type="ECO:0000256" key="1">
    <source>
        <dbReference type="ARBA" id="ARBA00004496"/>
    </source>
</evidence>
<dbReference type="EMBL" id="SGBD01000003">
    <property type="protein sequence ID" value="RZD14378.1"/>
    <property type="molecule type" value="Genomic_DNA"/>
</dbReference>
<dbReference type="SUPFAM" id="SSF55194">
    <property type="entry name" value="Ribosome recycling factor, RRF"/>
    <property type="match status" value="1"/>
</dbReference>
<dbReference type="GO" id="GO:0005737">
    <property type="term" value="C:cytoplasm"/>
    <property type="evidence" value="ECO:0007669"/>
    <property type="project" value="UniProtKB-SubCell"/>
</dbReference>
<evidence type="ECO:0000256" key="4">
    <source>
        <dbReference type="ARBA" id="ARBA00022917"/>
    </source>
</evidence>
<organism evidence="7 8">
    <name type="scientific">Candidatus Acidulodesulfobacterium ferriphilum</name>
    <dbReference type="NCBI Taxonomy" id="2597223"/>
    <lineage>
        <taxon>Bacteria</taxon>
        <taxon>Deltaproteobacteria</taxon>
        <taxon>Candidatus Acidulodesulfobacterales</taxon>
        <taxon>Candidatus Acidulodesulfobacterium</taxon>
    </lineage>
</organism>
<name>A0A519BAZ2_9DELT</name>
<comment type="subcellular location">
    <subcellularLocation>
        <location evidence="1 5">Cytoplasm</location>
    </subcellularLocation>
</comment>
<protein>
    <recommendedName>
        <fullName evidence="5">Ribosome-recycling factor</fullName>
        <shortName evidence="5">RRF</shortName>
    </recommendedName>
    <alternativeName>
        <fullName evidence="5">Ribosome-releasing factor</fullName>
    </alternativeName>
</protein>
<keyword evidence="4 5" id="KW-0648">Protein biosynthesis</keyword>
<reference evidence="7 8" key="1">
    <citation type="submission" date="2019-01" db="EMBL/GenBank/DDBJ databases">
        <title>Insights into ecological role of a new deltaproteobacterial order Candidatus Sinidesulfobacterales (Sva0485) by metagenomics and metatranscriptomics.</title>
        <authorList>
            <person name="Tan S."/>
            <person name="Liu J."/>
            <person name="Fang Y."/>
            <person name="Hedlund B.P."/>
            <person name="Lian Z.H."/>
            <person name="Huang L.Y."/>
            <person name="Li J.T."/>
            <person name="Huang L.N."/>
            <person name="Li W.J."/>
            <person name="Jiang H.C."/>
            <person name="Dong H.L."/>
            <person name="Shu W.S."/>
        </authorList>
    </citation>
    <scope>NUCLEOTIDE SEQUENCE [LARGE SCALE GENOMIC DNA]</scope>
    <source>
        <strain evidence="7">AP3</strain>
    </source>
</reference>
<evidence type="ECO:0000256" key="5">
    <source>
        <dbReference type="HAMAP-Rule" id="MF_00040"/>
    </source>
</evidence>
<dbReference type="NCBIfam" id="TIGR00496">
    <property type="entry name" value="frr"/>
    <property type="match status" value="1"/>
</dbReference>
<dbReference type="InterPro" id="IPR036191">
    <property type="entry name" value="RRF_sf"/>
</dbReference>
<dbReference type="InterPro" id="IPR002661">
    <property type="entry name" value="Ribosome_recyc_fac"/>
</dbReference>
<comment type="function">
    <text evidence="5">Responsible for the release of ribosomes from messenger RNA at the termination of protein biosynthesis. May increase the efficiency of translation by recycling ribosomes from one round of translation to another.</text>
</comment>
<dbReference type="Gene3D" id="3.30.1360.40">
    <property type="match status" value="1"/>
</dbReference>
<evidence type="ECO:0000313" key="8">
    <source>
        <dbReference type="Proteomes" id="UP000320813"/>
    </source>
</evidence>
<dbReference type="AlphaFoldDB" id="A0A519BAZ2"/>
<sequence length="186" mass="21288">MNETEIVNEIKTKMTHAISSYKSELSRIRTGRASTGLIDSINVEYYGSVSPLIRLASISIPDSKTIMINPWDINSLAAIEKAIQKYDPSLNPSNDGKSISIIIPQLTEERRKEIIKQLNKLAESIKQEIRNHRRTFNERIKASEKSKEISEDMSARFQKRIQELTDGFVKEVDEITKHKEKEIMAV</sequence>
<feature type="domain" description="Ribosome recycling factor" evidence="6">
    <location>
        <begin position="22"/>
        <end position="184"/>
    </location>
</feature>